<protein>
    <recommendedName>
        <fullName evidence="4">Outer membrane protein beta-barrel domain-containing protein</fullName>
    </recommendedName>
</protein>
<keyword evidence="1" id="KW-0732">Signal</keyword>
<gene>
    <name evidence="2" type="ORF">IAC07_08265</name>
</gene>
<comment type="caution">
    <text evidence="2">The sequence shown here is derived from an EMBL/GenBank/DDBJ whole genome shotgun (WGS) entry which is preliminary data.</text>
</comment>
<dbReference type="EMBL" id="JADIMJ010000125">
    <property type="protein sequence ID" value="MBO8454697.1"/>
    <property type="molecule type" value="Genomic_DNA"/>
</dbReference>
<dbReference type="AlphaFoldDB" id="A0A940DSB3"/>
<reference evidence="2" key="1">
    <citation type="submission" date="2020-10" db="EMBL/GenBank/DDBJ databases">
        <authorList>
            <person name="Gilroy R."/>
        </authorList>
    </citation>
    <scope>NUCLEOTIDE SEQUENCE</scope>
    <source>
        <strain evidence="2">F1-3629</strain>
    </source>
</reference>
<feature type="signal peptide" evidence="1">
    <location>
        <begin position="1"/>
        <end position="23"/>
    </location>
</feature>
<reference evidence="2" key="2">
    <citation type="journal article" date="2021" name="PeerJ">
        <title>Extensive microbial diversity within the chicken gut microbiome revealed by metagenomics and culture.</title>
        <authorList>
            <person name="Gilroy R."/>
            <person name="Ravi A."/>
            <person name="Getino M."/>
            <person name="Pursley I."/>
            <person name="Horton D.L."/>
            <person name="Alikhan N.F."/>
            <person name="Baker D."/>
            <person name="Gharbi K."/>
            <person name="Hall N."/>
            <person name="Watson M."/>
            <person name="Adriaenssens E.M."/>
            <person name="Foster-Nyarko E."/>
            <person name="Jarju S."/>
            <person name="Secka A."/>
            <person name="Antonio M."/>
            <person name="Oren A."/>
            <person name="Chaudhuri R.R."/>
            <person name="La Ragione R."/>
            <person name="Hildebrand F."/>
            <person name="Pallen M.J."/>
        </authorList>
    </citation>
    <scope>NUCLEOTIDE SEQUENCE</scope>
    <source>
        <strain evidence="2">F1-3629</strain>
    </source>
</reference>
<feature type="chain" id="PRO_5036760574" description="Outer membrane protein beta-barrel domain-containing protein" evidence="1">
    <location>
        <begin position="24"/>
        <end position="205"/>
    </location>
</feature>
<evidence type="ECO:0008006" key="4">
    <source>
        <dbReference type="Google" id="ProtNLM"/>
    </source>
</evidence>
<evidence type="ECO:0000256" key="1">
    <source>
        <dbReference type="SAM" id="SignalP"/>
    </source>
</evidence>
<evidence type="ECO:0000313" key="2">
    <source>
        <dbReference type="EMBL" id="MBO8454697.1"/>
    </source>
</evidence>
<dbReference type="Proteomes" id="UP000771749">
    <property type="component" value="Unassembled WGS sequence"/>
</dbReference>
<evidence type="ECO:0000313" key="3">
    <source>
        <dbReference type="Proteomes" id="UP000771749"/>
    </source>
</evidence>
<proteinExistence type="predicted"/>
<organism evidence="2 3">
    <name type="scientific">Candidatus Cryptobacteroides gallistercoris</name>
    <dbReference type="NCBI Taxonomy" id="2840765"/>
    <lineage>
        <taxon>Bacteria</taxon>
        <taxon>Pseudomonadati</taxon>
        <taxon>Bacteroidota</taxon>
        <taxon>Bacteroidia</taxon>
        <taxon>Bacteroidales</taxon>
        <taxon>Candidatus Cryptobacteroides</taxon>
    </lineage>
</organism>
<sequence>MKRLVVLCMALVTALAVSEPASARCREAGSLNGLRYEVRLGWGGYPAADVANFVDVDYGGCFGCRPYSSIYDDYSGPVYMTGVISAEFDFVLRRWFTLSLGIGWNGIWGETRDGVTSSLKSMDSGYVATFLPQARFTYFSREYFKMYSAVGLGLSYGHFRDKAVVSPCFHTVPFGIMAGGRVFGFAELALGMLNIGATAGIGVRF</sequence>
<accession>A0A940DSB3</accession>
<name>A0A940DSB3_9BACT</name>